<organism evidence="5 6">
    <name type="scientific">Streptococcus vestibularis</name>
    <dbReference type="NCBI Taxonomy" id="1343"/>
    <lineage>
        <taxon>Bacteria</taxon>
        <taxon>Bacillati</taxon>
        <taxon>Bacillota</taxon>
        <taxon>Bacilli</taxon>
        <taxon>Lactobacillales</taxon>
        <taxon>Streptococcaceae</taxon>
        <taxon>Streptococcus</taxon>
    </lineage>
</organism>
<dbReference type="InterPro" id="IPR000843">
    <property type="entry name" value="HTH_LacI"/>
</dbReference>
<dbReference type="GO" id="GO:0000976">
    <property type="term" value="F:transcription cis-regulatory region binding"/>
    <property type="evidence" value="ECO:0007669"/>
    <property type="project" value="TreeGrafter"/>
</dbReference>
<keyword evidence="1" id="KW-0805">Transcription regulation</keyword>
<dbReference type="PANTHER" id="PTHR30146">
    <property type="entry name" value="LACI-RELATED TRANSCRIPTIONAL REPRESSOR"/>
    <property type="match status" value="1"/>
</dbReference>
<dbReference type="Pfam" id="PF00356">
    <property type="entry name" value="LacI"/>
    <property type="match status" value="1"/>
</dbReference>
<dbReference type="Gene3D" id="1.10.260.40">
    <property type="entry name" value="lambda repressor-like DNA-binding domains"/>
    <property type="match status" value="1"/>
</dbReference>
<dbReference type="GO" id="GO:0003700">
    <property type="term" value="F:DNA-binding transcription factor activity"/>
    <property type="evidence" value="ECO:0007669"/>
    <property type="project" value="TreeGrafter"/>
</dbReference>
<gene>
    <name evidence="5" type="ORF">KH901_07350</name>
</gene>
<dbReference type="CDD" id="cd01392">
    <property type="entry name" value="HTH_LacI"/>
    <property type="match status" value="1"/>
</dbReference>
<name>A0A943LS95_STRVE</name>
<dbReference type="AlphaFoldDB" id="A0A943LS95"/>
<proteinExistence type="predicted"/>
<dbReference type="EMBL" id="JAHAGS010000193">
    <property type="protein sequence ID" value="MBS6098252.1"/>
    <property type="molecule type" value="Genomic_DNA"/>
</dbReference>
<dbReference type="SMART" id="SM00354">
    <property type="entry name" value="HTH_LACI"/>
    <property type="match status" value="1"/>
</dbReference>
<evidence type="ECO:0000313" key="6">
    <source>
        <dbReference type="Proteomes" id="UP000703822"/>
    </source>
</evidence>
<dbReference type="InterPro" id="IPR010982">
    <property type="entry name" value="Lambda_DNA-bd_dom_sf"/>
</dbReference>
<accession>A0A943LS95</accession>
<protein>
    <submittedName>
        <fullName evidence="5">LacI family DNA-binding transcriptional regulator</fullName>
    </submittedName>
</protein>
<keyword evidence="2 5" id="KW-0238">DNA-binding</keyword>
<comment type="caution">
    <text evidence="5">The sequence shown here is derived from an EMBL/GenBank/DDBJ whole genome shotgun (WGS) entry which is preliminary data.</text>
</comment>
<evidence type="ECO:0000259" key="4">
    <source>
        <dbReference type="PROSITE" id="PS50932"/>
    </source>
</evidence>
<dbReference type="Proteomes" id="UP000703822">
    <property type="component" value="Unassembled WGS sequence"/>
</dbReference>
<dbReference type="SUPFAM" id="SSF47413">
    <property type="entry name" value="lambda repressor-like DNA-binding domains"/>
    <property type="match status" value="1"/>
</dbReference>
<sequence length="136" mass="15586">MATLTDIANLAGVSISTVSRVLNKDETLSVTEDTRHRILTIADEIGYTKHKTINNSKKEKYQVAIIQWVSEEHELDDIYYYNIRLGIEKRAQELDYEILRYFNDIPFNLAEEVIGVICIGKFSKSQISDFEALGKP</sequence>
<dbReference type="PROSITE" id="PS50932">
    <property type="entry name" value="HTH_LACI_2"/>
    <property type="match status" value="1"/>
</dbReference>
<evidence type="ECO:0000256" key="3">
    <source>
        <dbReference type="ARBA" id="ARBA00023163"/>
    </source>
</evidence>
<feature type="non-terminal residue" evidence="5">
    <location>
        <position position="136"/>
    </location>
</feature>
<feature type="domain" description="HTH lacI-type" evidence="4">
    <location>
        <begin position="2"/>
        <end position="58"/>
    </location>
</feature>
<evidence type="ECO:0000313" key="5">
    <source>
        <dbReference type="EMBL" id="MBS6098252.1"/>
    </source>
</evidence>
<dbReference type="PRINTS" id="PR00036">
    <property type="entry name" value="HTHLACI"/>
</dbReference>
<dbReference type="PROSITE" id="PS00356">
    <property type="entry name" value="HTH_LACI_1"/>
    <property type="match status" value="1"/>
</dbReference>
<evidence type="ECO:0000256" key="2">
    <source>
        <dbReference type="ARBA" id="ARBA00023125"/>
    </source>
</evidence>
<keyword evidence="3" id="KW-0804">Transcription</keyword>
<evidence type="ECO:0000256" key="1">
    <source>
        <dbReference type="ARBA" id="ARBA00023015"/>
    </source>
</evidence>
<reference evidence="5" key="1">
    <citation type="submission" date="2021-05" db="EMBL/GenBank/DDBJ databases">
        <title>Infant gut strain persistence is associated with maternal origin, phylogeny, and functional potential including surface adhesion and iron acquisition.</title>
        <authorList>
            <person name="Lou Y.C."/>
        </authorList>
    </citation>
    <scope>NUCLEOTIDE SEQUENCE</scope>
    <source>
        <strain evidence="5">L3_122_031G1_dasL3_122_031G1_maxbin2.maxbin.025s ta_sub</strain>
    </source>
</reference>
<dbReference type="PANTHER" id="PTHR30146:SF149">
    <property type="entry name" value="HTH-TYPE TRANSCRIPTIONAL REGULATOR EBGR"/>
    <property type="match status" value="1"/>
</dbReference>